<protein>
    <recommendedName>
        <fullName evidence="5">Secreted protein</fullName>
    </recommendedName>
</protein>
<evidence type="ECO:0000313" key="4">
    <source>
        <dbReference type="Proteomes" id="UP000315364"/>
    </source>
</evidence>
<evidence type="ECO:0008006" key="5">
    <source>
        <dbReference type="Google" id="ProtNLM"/>
    </source>
</evidence>
<dbReference type="PROSITE" id="PS51257">
    <property type="entry name" value="PROKAR_LIPOPROTEIN"/>
    <property type="match status" value="1"/>
</dbReference>
<keyword evidence="2" id="KW-0732">Signal</keyword>
<feature type="signal peptide" evidence="2">
    <location>
        <begin position="1"/>
        <end position="20"/>
    </location>
</feature>
<dbReference type="Proteomes" id="UP000315364">
    <property type="component" value="Chromosome"/>
</dbReference>
<name>A0A5B8LPG5_9HYPH</name>
<dbReference type="OrthoDB" id="7951338at2"/>
<dbReference type="EMBL" id="CP042304">
    <property type="protein sequence ID" value="QDZ10053.1"/>
    <property type="molecule type" value="Genomic_DNA"/>
</dbReference>
<evidence type="ECO:0000313" key="3">
    <source>
        <dbReference type="EMBL" id="QDZ10053.1"/>
    </source>
</evidence>
<keyword evidence="1" id="KW-0175">Coiled coil</keyword>
<dbReference type="AlphaFoldDB" id="A0A5B8LPG5"/>
<accession>A0A5B8LPG5</accession>
<proteinExistence type="predicted"/>
<evidence type="ECO:0000256" key="1">
    <source>
        <dbReference type="SAM" id="Coils"/>
    </source>
</evidence>
<reference evidence="3 4" key="1">
    <citation type="submission" date="2019-07" db="EMBL/GenBank/DDBJ databases">
        <title>Full genome sequence of Devosia sp. Gsoil 520.</title>
        <authorList>
            <person name="Im W.-T."/>
        </authorList>
    </citation>
    <scope>NUCLEOTIDE SEQUENCE [LARGE SCALE GENOMIC DNA]</scope>
    <source>
        <strain evidence="3 4">Gsoil 520</strain>
    </source>
</reference>
<feature type="coiled-coil region" evidence="1">
    <location>
        <begin position="54"/>
        <end position="83"/>
    </location>
</feature>
<keyword evidence="4" id="KW-1185">Reference proteome</keyword>
<sequence>MKAMVLAAVAVILVATPALGACPAVVPGNSAEAIRNNQERLVCLQREVAADAERRTLEMKLRMLEANQQRLEMERRLQVLETIKPPQPPLL</sequence>
<dbReference type="RefSeq" id="WP_146288858.1">
    <property type="nucleotide sequence ID" value="NZ_CP042304.1"/>
</dbReference>
<dbReference type="KEGG" id="dea:FPZ08_04430"/>
<evidence type="ECO:0000256" key="2">
    <source>
        <dbReference type="SAM" id="SignalP"/>
    </source>
</evidence>
<organism evidence="3 4">
    <name type="scientific">Devosia ginsengisoli</name>
    <dbReference type="NCBI Taxonomy" id="400770"/>
    <lineage>
        <taxon>Bacteria</taxon>
        <taxon>Pseudomonadati</taxon>
        <taxon>Pseudomonadota</taxon>
        <taxon>Alphaproteobacteria</taxon>
        <taxon>Hyphomicrobiales</taxon>
        <taxon>Devosiaceae</taxon>
        <taxon>Devosia</taxon>
    </lineage>
</organism>
<gene>
    <name evidence="3" type="ORF">FPZ08_04430</name>
</gene>
<feature type="chain" id="PRO_5022959099" description="Secreted protein" evidence="2">
    <location>
        <begin position="21"/>
        <end position="91"/>
    </location>
</feature>